<dbReference type="Proteomes" id="UP000308530">
    <property type="component" value="Plasmid pPRADMK78_02"/>
</dbReference>
<protein>
    <submittedName>
        <fullName evidence="1">Uncharacterized protein</fullName>
    </submittedName>
</protein>
<geneLocation type="plasmid" evidence="1 2">
    <name>pPRADMK78_02</name>
</geneLocation>
<reference evidence="1 2" key="1">
    <citation type="submission" date="2020-06" db="EMBL/GenBank/DDBJ databases">
        <title>Genome sequence of Rhizobium sp strain ADMK78.</title>
        <authorList>
            <person name="Rahi P."/>
        </authorList>
    </citation>
    <scope>NUCLEOTIDE SEQUENCE [LARGE SCALE GENOMIC DNA]</scope>
    <source>
        <strain evidence="1 2">ADMK78</strain>
        <plasmid evidence="1 2">pPRADMK78_02</plasmid>
    </source>
</reference>
<sequence length="130" mass="15621">MIDPEYEQKLERELRHIHTQMLRLDARDDLAMARAYQNAEAAEERMVSYRNEHGEDALFTALRENPDQFGAYPDDKAQFDDAYQARKQLPVVFAEYRRLRDEADIIKTQLKRIRRERDEPAREDENLPRR</sequence>
<evidence type="ECO:0000313" key="1">
    <source>
        <dbReference type="EMBL" id="QLF72061.1"/>
    </source>
</evidence>
<organism evidence="1 2">
    <name type="scientific">Peteryoungia desertarenae</name>
    <dbReference type="NCBI Taxonomy" id="1813451"/>
    <lineage>
        <taxon>Bacteria</taxon>
        <taxon>Pseudomonadati</taxon>
        <taxon>Pseudomonadota</taxon>
        <taxon>Alphaproteobacteria</taxon>
        <taxon>Hyphomicrobiales</taxon>
        <taxon>Rhizobiaceae</taxon>
        <taxon>Peteryoungia</taxon>
    </lineage>
</organism>
<dbReference type="EMBL" id="CP058352">
    <property type="protein sequence ID" value="QLF72061.1"/>
    <property type="molecule type" value="Genomic_DNA"/>
</dbReference>
<accession>A0ABX6QUN5</accession>
<gene>
    <name evidence="1" type="ORF">FE840_020715</name>
</gene>
<dbReference type="RefSeq" id="WP_138289585.1">
    <property type="nucleotide sequence ID" value="NZ_CP058352.1"/>
</dbReference>
<name>A0ABX6QUN5_9HYPH</name>
<proteinExistence type="predicted"/>
<keyword evidence="2" id="KW-1185">Reference proteome</keyword>
<evidence type="ECO:0000313" key="2">
    <source>
        <dbReference type="Proteomes" id="UP000308530"/>
    </source>
</evidence>
<keyword evidence="1" id="KW-0614">Plasmid</keyword>